<dbReference type="Pfam" id="PF21531">
    <property type="entry name" value="Rv2175c_wHTH"/>
    <property type="match status" value="1"/>
</dbReference>
<dbReference type="RefSeq" id="WP_089301292.1">
    <property type="nucleotide sequence ID" value="NZ_FZNW01000009.1"/>
</dbReference>
<organism evidence="3 4">
    <name type="scientific">Haloechinothrix alba</name>
    <dbReference type="NCBI Taxonomy" id="664784"/>
    <lineage>
        <taxon>Bacteria</taxon>
        <taxon>Bacillati</taxon>
        <taxon>Actinomycetota</taxon>
        <taxon>Actinomycetes</taxon>
        <taxon>Pseudonocardiales</taxon>
        <taxon>Pseudonocardiaceae</taxon>
        <taxon>Haloechinothrix</taxon>
    </lineage>
</organism>
<evidence type="ECO:0000313" key="4">
    <source>
        <dbReference type="Proteomes" id="UP000198348"/>
    </source>
</evidence>
<dbReference type="EMBL" id="FZNW01000009">
    <property type="protein sequence ID" value="SNR53452.1"/>
    <property type="molecule type" value="Genomic_DNA"/>
</dbReference>
<keyword evidence="4" id="KW-1185">Reference proteome</keyword>
<dbReference type="OrthoDB" id="3784042at2"/>
<feature type="domain" description="Rv2175c C-terminal" evidence="1">
    <location>
        <begin position="65"/>
        <end position="121"/>
    </location>
</feature>
<dbReference type="InterPro" id="IPR041098">
    <property type="entry name" value="Rv2175c_C"/>
</dbReference>
<protein>
    <submittedName>
        <fullName evidence="3">DNA binding domain-containing protein, excisionase family</fullName>
    </submittedName>
</protein>
<accession>A0A238X477</accession>
<dbReference type="Pfam" id="PF18367">
    <property type="entry name" value="Rv2175c_C"/>
    <property type="match status" value="1"/>
</dbReference>
<name>A0A238X477_9PSEU</name>
<evidence type="ECO:0000259" key="2">
    <source>
        <dbReference type="Pfam" id="PF21531"/>
    </source>
</evidence>
<dbReference type="InterPro" id="IPR048576">
    <property type="entry name" value="Rv2175c_wHTH"/>
</dbReference>
<dbReference type="AlphaFoldDB" id="A0A238X477"/>
<reference evidence="3 4" key="1">
    <citation type="submission" date="2017-06" db="EMBL/GenBank/DDBJ databases">
        <authorList>
            <person name="Kim H.J."/>
            <person name="Triplett B.A."/>
        </authorList>
    </citation>
    <scope>NUCLEOTIDE SEQUENCE [LARGE SCALE GENOMIC DNA]</scope>
    <source>
        <strain evidence="3 4">DSM 45207</strain>
    </source>
</reference>
<gene>
    <name evidence="3" type="ORF">SAMN06265360_10929</name>
</gene>
<evidence type="ECO:0000259" key="1">
    <source>
        <dbReference type="Pfam" id="PF18367"/>
    </source>
</evidence>
<dbReference type="Proteomes" id="UP000198348">
    <property type="component" value="Unassembled WGS sequence"/>
</dbReference>
<dbReference type="GO" id="GO:0003677">
    <property type="term" value="F:DNA binding"/>
    <property type="evidence" value="ECO:0007669"/>
    <property type="project" value="InterPro"/>
</dbReference>
<feature type="domain" description="DNA-binding protein Rv2175c wHTH" evidence="2">
    <location>
        <begin position="3"/>
        <end position="59"/>
    </location>
</feature>
<evidence type="ECO:0000313" key="3">
    <source>
        <dbReference type="EMBL" id="SNR53452.1"/>
    </source>
</evidence>
<proteinExistence type="predicted"/>
<sequence length="122" mass="12960">MSAIPVADDVLGTDVAVITLEEAASRLGVSVNKVRQTVRDGHLIALRRSGTLCVPEEFIAEDALVKGLAGTLTVLADAGFEPTEMLTWLFTSDESLPGRTPINALRSNQGTEVKRRAQASAL</sequence>